<feature type="compositionally biased region" description="Basic residues" evidence="1">
    <location>
        <begin position="1"/>
        <end position="11"/>
    </location>
</feature>
<protein>
    <submittedName>
        <fullName evidence="2">SprT-like family protein</fullName>
    </submittedName>
</protein>
<sequence>MSRSSAAKRRLQPQPRADGRSWVADDGAHELAREVEAELEAELELGDCASSDPDDTPFVEENYSALPGSQQEVLRVELQDRLGAYLSRGRARVVITDNLRTMMSVKRGQGVYTFRLHHMFIDAPPTILRGVVAYAERQDPAASELLRSFIDANEDAIRQRSGARPLSIDVEGRFANLQEIFDELNEYYFGGAIKARITWGPRTKRKRKRASIKLGSYTVEDELIRVHPVLDAEDVPRHYLAWVVYHEMLHEIHDMPIVDGRRVYHTRAFRQAEAKFEQYAEAVLWERQNLHKLLDR</sequence>
<name>A0A2S9YBU7_9BACT</name>
<dbReference type="OrthoDB" id="9796628at2"/>
<dbReference type="Proteomes" id="UP000237968">
    <property type="component" value="Unassembled WGS sequence"/>
</dbReference>
<accession>A0A2S9YBU7</accession>
<dbReference type="EMBL" id="PVNK01000114">
    <property type="protein sequence ID" value="PRQ02573.1"/>
    <property type="molecule type" value="Genomic_DNA"/>
</dbReference>
<proteinExistence type="predicted"/>
<evidence type="ECO:0000313" key="2">
    <source>
        <dbReference type="EMBL" id="PRQ02573.1"/>
    </source>
</evidence>
<dbReference type="RefSeq" id="WP_146155572.1">
    <property type="nucleotide sequence ID" value="NZ_PVNK01000114.1"/>
</dbReference>
<gene>
    <name evidence="2" type="ORF">ENSA5_22180</name>
</gene>
<keyword evidence="3" id="KW-1185">Reference proteome</keyword>
<evidence type="ECO:0000256" key="1">
    <source>
        <dbReference type="SAM" id="MobiDB-lite"/>
    </source>
</evidence>
<comment type="caution">
    <text evidence="2">The sequence shown here is derived from an EMBL/GenBank/DDBJ whole genome shotgun (WGS) entry which is preliminary data.</text>
</comment>
<organism evidence="2 3">
    <name type="scientific">Enhygromyxa salina</name>
    <dbReference type="NCBI Taxonomy" id="215803"/>
    <lineage>
        <taxon>Bacteria</taxon>
        <taxon>Pseudomonadati</taxon>
        <taxon>Myxococcota</taxon>
        <taxon>Polyangia</taxon>
        <taxon>Nannocystales</taxon>
        <taxon>Nannocystaceae</taxon>
        <taxon>Enhygromyxa</taxon>
    </lineage>
</organism>
<evidence type="ECO:0000313" key="3">
    <source>
        <dbReference type="Proteomes" id="UP000237968"/>
    </source>
</evidence>
<feature type="region of interest" description="Disordered" evidence="1">
    <location>
        <begin position="1"/>
        <end position="25"/>
    </location>
</feature>
<dbReference type="AlphaFoldDB" id="A0A2S9YBU7"/>
<reference evidence="2 3" key="1">
    <citation type="submission" date="2018-03" db="EMBL/GenBank/DDBJ databases">
        <title>Draft Genome Sequences of the Obligatory Marine Myxobacteria Enhygromyxa salina SWB005.</title>
        <authorList>
            <person name="Poehlein A."/>
            <person name="Moghaddam J.A."/>
            <person name="Harms H."/>
            <person name="Alanjari M."/>
            <person name="Koenig G.M."/>
            <person name="Daniel R."/>
            <person name="Schaeberle T.F."/>
        </authorList>
    </citation>
    <scope>NUCLEOTIDE SEQUENCE [LARGE SCALE GENOMIC DNA]</scope>
    <source>
        <strain evidence="2 3">SWB005</strain>
    </source>
</reference>